<gene>
    <name evidence="3" type="ORF">DEF24_21915</name>
</gene>
<keyword evidence="1 3" id="KW-0378">Hydrolase</keyword>
<sequence>MTVDLAIFTIRDDHLHVLLIERGKEPYIGRRALPGGHIRGSEALDGAARRELREETGIDGLHSHLEQMRTYGDPDRDPRGRYVTVAYLALVPDLPVPVAGTDARRAHWVPVDKALADTPGLAFDHEVILRDALEQTRSRLEYTTVATAFCPEPFTVSDLRHVYEVVWGVPLDPSNFRRKVTRAEGFLEATGGRRVSDTGRPAALYRRGPARTLIPPLMRSAEVGATGIEWSPVAADA</sequence>
<dbReference type="PROSITE" id="PS51462">
    <property type="entry name" value="NUDIX"/>
    <property type="match status" value="1"/>
</dbReference>
<dbReference type="Pfam" id="PF21906">
    <property type="entry name" value="WHD_NrtR"/>
    <property type="match status" value="1"/>
</dbReference>
<dbReference type="InterPro" id="IPR036390">
    <property type="entry name" value="WH_DNA-bd_sf"/>
</dbReference>
<dbReference type="AlphaFoldDB" id="A0A368T086"/>
<dbReference type="Pfam" id="PF00293">
    <property type="entry name" value="NUDIX"/>
    <property type="match status" value="1"/>
</dbReference>
<keyword evidence="4" id="KW-1185">Reference proteome</keyword>
<dbReference type="Gene3D" id="1.10.10.10">
    <property type="entry name" value="Winged helix-like DNA-binding domain superfamily/Winged helix DNA-binding domain"/>
    <property type="match status" value="1"/>
</dbReference>
<dbReference type="Proteomes" id="UP000253318">
    <property type="component" value="Unassembled WGS sequence"/>
</dbReference>
<name>A0A368T086_9ACTN</name>
<dbReference type="RefSeq" id="WP_114399141.1">
    <property type="nucleotide sequence ID" value="NZ_QEIM01000109.1"/>
</dbReference>
<dbReference type="EMBL" id="QEIN01000219">
    <property type="protein sequence ID" value="RCV52486.1"/>
    <property type="molecule type" value="Genomic_DNA"/>
</dbReference>
<dbReference type="PANTHER" id="PTHR43736:SF4">
    <property type="entry name" value="SLR1690 PROTEIN"/>
    <property type="match status" value="1"/>
</dbReference>
<dbReference type="PROSITE" id="PS00893">
    <property type="entry name" value="NUDIX_BOX"/>
    <property type="match status" value="1"/>
</dbReference>
<dbReference type="CDD" id="cd18873">
    <property type="entry name" value="NUDIX_NadM_like"/>
    <property type="match status" value="1"/>
</dbReference>
<dbReference type="Gene3D" id="3.90.79.10">
    <property type="entry name" value="Nucleoside Triphosphate Pyrophosphohydrolase"/>
    <property type="match status" value="1"/>
</dbReference>
<dbReference type="InterPro" id="IPR036388">
    <property type="entry name" value="WH-like_DNA-bd_sf"/>
</dbReference>
<evidence type="ECO:0000313" key="3">
    <source>
        <dbReference type="EMBL" id="RCV52486.1"/>
    </source>
</evidence>
<dbReference type="InterPro" id="IPR020084">
    <property type="entry name" value="NUDIX_hydrolase_CS"/>
</dbReference>
<reference evidence="3 4" key="1">
    <citation type="submission" date="2018-04" db="EMBL/GenBank/DDBJ databases">
        <title>Novel actinobacteria from marine sediment.</title>
        <authorList>
            <person name="Ng Z.Y."/>
            <person name="Tan G.Y.A."/>
        </authorList>
    </citation>
    <scope>NUCLEOTIDE SEQUENCE [LARGE SCALE GENOMIC DNA]</scope>
    <source>
        <strain evidence="3 4">TPS81</strain>
    </source>
</reference>
<organism evidence="3 4">
    <name type="scientific">Marinitenerispora sediminis</name>
    <dbReference type="NCBI Taxonomy" id="1931232"/>
    <lineage>
        <taxon>Bacteria</taxon>
        <taxon>Bacillati</taxon>
        <taxon>Actinomycetota</taxon>
        <taxon>Actinomycetes</taxon>
        <taxon>Streptosporangiales</taxon>
        <taxon>Nocardiopsidaceae</taxon>
        <taxon>Marinitenerispora</taxon>
    </lineage>
</organism>
<dbReference type="SUPFAM" id="SSF46785">
    <property type="entry name" value="Winged helix' DNA-binding domain"/>
    <property type="match status" value="1"/>
</dbReference>
<comment type="caution">
    <text evidence="3">The sequence shown here is derived from an EMBL/GenBank/DDBJ whole genome shotgun (WGS) entry which is preliminary data.</text>
</comment>
<feature type="domain" description="Nudix hydrolase" evidence="2">
    <location>
        <begin position="1"/>
        <end position="133"/>
    </location>
</feature>
<dbReference type="InterPro" id="IPR054105">
    <property type="entry name" value="WHD_NrtR"/>
</dbReference>
<dbReference type="GO" id="GO:0016787">
    <property type="term" value="F:hydrolase activity"/>
    <property type="evidence" value="ECO:0007669"/>
    <property type="project" value="UniProtKB-KW"/>
</dbReference>
<dbReference type="SUPFAM" id="SSF55811">
    <property type="entry name" value="Nudix"/>
    <property type="match status" value="1"/>
</dbReference>
<evidence type="ECO:0000256" key="1">
    <source>
        <dbReference type="ARBA" id="ARBA00022801"/>
    </source>
</evidence>
<accession>A0A368T086</accession>
<protein>
    <submittedName>
        <fullName evidence="3">NUDIX hydrolase</fullName>
    </submittedName>
</protein>
<dbReference type="PANTHER" id="PTHR43736">
    <property type="entry name" value="ADP-RIBOSE PYROPHOSPHATASE"/>
    <property type="match status" value="1"/>
</dbReference>
<evidence type="ECO:0000259" key="2">
    <source>
        <dbReference type="PROSITE" id="PS51462"/>
    </source>
</evidence>
<dbReference type="InterPro" id="IPR015797">
    <property type="entry name" value="NUDIX_hydrolase-like_dom_sf"/>
</dbReference>
<proteinExistence type="predicted"/>
<dbReference type="InterPro" id="IPR000086">
    <property type="entry name" value="NUDIX_hydrolase_dom"/>
</dbReference>
<evidence type="ECO:0000313" key="4">
    <source>
        <dbReference type="Proteomes" id="UP000253318"/>
    </source>
</evidence>
<dbReference type="OrthoDB" id="9786141at2"/>